<dbReference type="InterPro" id="IPR013780">
    <property type="entry name" value="Glyco_hydro_b"/>
</dbReference>
<dbReference type="InterPro" id="IPR048395">
    <property type="entry name" value="Glyco_hydro_31_C"/>
</dbReference>
<feature type="domain" description="Glycoside hydrolase family 31 N-terminal" evidence="4">
    <location>
        <begin position="66"/>
        <end position="239"/>
    </location>
</feature>
<dbReference type="Gene3D" id="2.60.40.1760">
    <property type="entry name" value="glycosyl hydrolase (family 31)"/>
    <property type="match status" value="1"/>
</dbReference>
<proteinExistence type="inferred from homology"/>
<comment type="similarity">
    <text evidence="1 2">Belongs to the glycosyl hydrolase 31 family.</text>
</comment>
<keyword evidence="2 6" id="KW-0378">Hydrolase</keyword>
<dbReference type="AlphaFoldDB" id="C0FZU5"/>
<evidence type="ECO:0000259" key="4">
    <source>
        <dbReference type="Pfam" id="PF13802"/>
    </source>
</evidence>
<dbReference type="GO" id="GO:0004553">
    <property type="term" value="F:hydrolase activity, hydrolyzing O-glycosyl compounds"/>
    <property type="evidence" value="ECO:0007669"/>
    <property type="project" value="InterPro"/>
</dbReference>
<gene>
    <name evidence="6" type="ORF">ROSEINA2194_04292</name>
</gene>
<dbReference type="Gene3D" id="2.60.40.1180">
    <property type="entry name" value="Golgi alpha-mannosidase II"/>
    <property type="match status" value="1"/>
</dbReference>
<dbReference type="InterPro" id="IPR017853">
    <property type="entry name" value="GH"/>
</dbReference>
<comment type="caution">
    <text evidence="6">The sequence shown here is derived from an EMBL/GenBank/DDBJ whole genome shotgun (WGS) entry which is preliminary data.</text>
</comment>
<protein>
    <submittedName>
        <fullName evidence="6">Glycosyl hydrolase, family 31</fullName>
        <ecNumber evidence="6">3.2.1.-</ecNumber>
    </submittedName>
</protein>
<organism evidence="6 7">
    <name type="scientific">Roseburia inulinivorans DSM 16841</name>
    <dbReference type="NCBI Taxonomy" id="622312"/>
    <lineage>
        <taxon>Bacteria</taxon>
        <taxon>Bacillati</taxon>
        <taxon>Bacillota</taxon>
        <taxon>Clostridia</taxon>
        <taxon>Lachnospirales</taxon>
        <taxon>Lachnospiraceae</taxon>
        <taxon>Roseburia</taxon>
    </lineage>
</organism>
<dbReference type="Pfam" id="PF01055">
    <property type="entry name" value="Glyco_hydro_31_2nd"/>
    <property type="match status" value="1"/>
</dbReference>
<name>C0FZU5_9FIRM</name>
<dbReference type="Proteomes" id="UP000003561">
    <property type="component" value="Unassembled WGS sequence"/>
</dbReference>
<dbReference type="SUPFAM" id="SSF74650">
    <property type="entry name" value="Galactose mutarotase-like"/>
    <property type="match status" value="1"/>
</dbReference>
<dbReference type="GO" id="GO:0005975">
    <property type="term" value="P:carbohydrate metabolic process"/>
    <property type="evidence" value="ECO:0007669"/>
    <property type="project" value="InterPro"/>
</dbReference>
<accession>C0FZU5</accession>
<evidence type="ECO:0000259" key="3">
    <source>
        <dbReference type="Pfam" id="PF01055"/>
    </source>
</evidence>
<dbReference type="SUPFAM" id="SSF51445">
    <property type="entry name" value="(Trans)glycosidases"/>
    <property type="match status" value="1"/>
</dbReference>
<dbReference type="PROSITE" id="PS00387">
    <property type="entry name" value="PPASE"/>
    <property type="match status" value="1"/>
</dbReference>
<dbReference type="EMBL" id="ACFY01000170">
    <property type="protein sequence ID" value="EEG91815.1"/>
    <property type="molecule type" value="Genomic_DNA"/>
</dbReference>
<reference evidence="6 7" key="1">
    <citation type="submission" date="2009-02" db="EMBL/GenBank/DDBJ databases">
        <authorList>
            <person name="Fulton L."/>
            <person name="Clifton S."/>
            <person name="Fulton B."/>
            <person name="Xu J."/>
            <person name="Minx P."/>
            <person name="Pepin K.H."/>
            <person name="Johnson M."/>
            <person name="Bhonagiri V."/>
            <person name="Nash W.E."/>
            <person name="Mardis E.R."/>
            <person name="Wilson R.K."/>
        </authorList>
    </citation>
    <scope>NUCLEOTIDE SEQUENCE [LARGE SCALE GENOMIC DNA]</scope>
    <source>
        <strain evidence="6 7">DSM 16841</strain>
    </source>
</reference>
<dbReference type="SUPFAM" id="SSF51011">
    <property type="entry name" value="Glycosyl hydrolase domain"/>
    <property type="match status" value="1"/>
</dbReference>
<dbReference type="InterPro" id="IPR011013">
    <property type="entry name" value="Gal_mutarotase_sf_dom"/>
</dbReference>
<feature type="domain" description="Glycoside hydrolase family 31 TIM barrel" evidence="3">
    <location>
        <begin position="283"/>
        <end position="624"/>
    </location>
</feature>
<evidence type="ECO:0000259" key="5">
    <source>
        <dbReference type="Pfam" id="PF21365"/>
    </source>
</evidence>
<sequence length="809" mass="92323">MIQVDNHGKTGYCLHGDSDPLDVQVGYGHYARNGVKDFVTRMTAYEPGDDGAVFEAATYLGSSARVKVNFVGECALRLRMVPEGSKTDCRREVLSLDPYNKVKVEEMDKYIRLSTKRLEVYIYKCPWQIVVYLDGSELTKEQIKDQDVGLKYKSIPLGFSRKEDGSVVDCFETMYMYSDENFYGFGEKFTDFGKRGQKITVWQRDAQSTNADVAYKAMPYFMSSMGYSILLNTFTRNHFNMGATSGVSYTMEAEDPYLDYYMFCDRDFKGLLKEYTSFSGRSPMIPKWAFGFWMSKMSYLTRQEVQDTVEHMEAFGMSADVIHIDGWLDFIGGGDGKELLAFDEKRFPDPEGMIQWLKDKGIHLSLWMFPYLPAYAKDENGKTILGKESKLVEVMRERNFIVKDYSGNPYVFPLGEGDIANTAIVALDFTNPEFVAYLKERVKRLMRMGVGVIKTDFSEEIPEDAVFYDGSRGLEGHNKYTYLYSKTVYEACAEGKAETGEKGLIWCRSGYAGSQKYPAHWAGDSSATENNLASILKGGLSLGLSGVSFWGFDIGGFYNSDDEGNIKIPEDHEYIRSVQMGLMAPLSRSHGQSPREPWNFSKKTQDAFLKINKLRYRMVPYFYSTAHETVMEGIPMMRAMLLEFQNDLNARNLSTQYMLGEAMLVAPVFDQQIQHIYLPKGSWIDLNSGKRKEAGWIVSDQVFDEIPLYLRENKMIPLLKEAPMHIGDQKFENLEIWMNLTDSISQNYYDDDITGSFQAVLKNDVVEITTKDMDVAAIKAWIPAQIRRCFVNGTQWSVRKADNAWIIDK</sequence>
<dbReference type="Pfam" id="PF21365">
    <property type="entry name" value="Glyco_hydro_31_3rd"/>
    <property type="match status" value="1"/>
</dbReference>
<dbReference type="CDD" id="cd06593">
    <property type="entry name" value="GH31_xylosidase_YicI"/>
    <property type="match status" value="1"/>
</dbReference>
<evidence type="ECO:0000313" key="6">
    <source>
        <dbReference type="EMBL" id="EEG91815.1"/>
    </source>
</evidence>
<dbReference type="InterPro" id="IPR000322">
    <property type="entry name" value="Glyco_hydro_31_TIM"/>
</dbReference>
<dbReference type="GeneID" id="75162003"/>
<dbReference type="GO" id="GO:0030246">
    <property type="term" value="F:carbohydrate binding"/>
    <property type="evidence" value="ECO:0007669"/>
    <property type="project" value="InterPro"/>
</dbReference>
<dbReference type="PANTHER" id="PTHR43863">
    <property type="entry name" value="HYDROLASE, PUTATIVE (AFU_ORTHOLOGUE AFUA_1G03140)-RELATED"/>
    <property type="match status" value="1"/>
</dbReference>
<dbReference type="eggNOG" id="COG1501">
    <property type="taxonomic scope" value="Bacteria"/>
</dbReference>
<keyword evidence="2 6" id="KW-0326">Glycosidase</keyword>
<dbReference type="CDD" id="cd14752">
    <property type="entry name" value="GH31_N"/>
    <property type="match status" value="1"/>
</dbReference>
<dbReference type="InterPro" id="IPR025887">
    <property type="entry name" value="Glyco_hydro_31_N_dom"/>
</dbReference>
<dbReference type="Pfam" id="PF13802">
    <property type="entry name" value="Gal_mutarotas_2"/>
    <property type="match status" value="1"/>
</dbReference>
<dbReference type="CAZy" id="GH31">
    <property type="family name" value="Glycoside Hydrolase Family 31"/>
</dbReference>
<dbReference type="PANTHER" id="PTHR43863:SF2">
    <property type="entry name" value="MALTASE-GLUCOAMYLASE"/>
    <property type="match status" value="1"/>
</dbReference>
<feature type="domain" description="Glycosyl hydrolase family 31 C-terminal" evidence="5">
    <location>
        <begin position="633"/>
        <end position="716"/>
    </location>
</feature>
<dbReference type="Gene3D" id="3.20.20.80">
    <property type="entry name" value="Glycosidases"/>
    <property type="match status" value="1"/>
</dbReference>
<evidence type="ECO:0000256" key="2">
    <source>
        <dbReference type="RuleBase" id="RU361185"/>
    </source>
</evidence>
<dbReference type="RefSeq" id="WP_007890465.1">
    <property type="nucleotide sequence ID" value="NZ_ACFY01000170.1"/>
</dbReference>
<evidence type="ECO:0000313" key="7">
    <source>
        <dbReference type="Proteomes" id="UP000003561"/>
    </source>
</evidence>
<reference evidence="6 7" key="2">
    <citation type="submission" date="2009-03" db="EMBL/GenBank/DDBJ databases">
        <title>Draft genome sequence of Roseburia inulinivorans (DSM 16841).</title>
        <authorList>
            <person name="Sudarsanam P."/>
            <person name="Ley R."/>
            <person name="Guruge J."/>
            <person name="Turnbaugh P.J."/>
            <person name="Mahowald M."/>
            <person name="Liep D."/>
            <person name="Gordon J."/>
        </authorList>
    </citation>
    <scope>NUCLEOTIDE SEQUENCE [LARGE SCALE GENOMIC DNA]</scope>
    <source>
        <strain evidence="6 7">DSM 16841</strain>
    </source>
</reference>
<evidence type="ECO:0000256" key="1">
    <source>
        <dbReference type="ARBA" id="ARBA00007806"/>
    </source>
</evidence>
<dbReference type="InterPro" id="IPR051816">
    <property type="entry name" value="Glycosyl_Hydrolase_31"/>
</dbReference>
<dbReference type="EC" id="3.2.1.-" evidence="6"/>